<reference evidence="1 3" key="1">
    <citation type="submission" date="2012-11" db="EMBL/GenBank/DDBJ databases">
        <title>Whole genome sequence of Acetobacter indonesiensis 5H-1.</title>
        <authorList>
            <person name="Azuma Y."/>
            <person name="Higashiura N."/>
            <person name="Hirakawa H."/>
            <person name="Matsushita K."/>
        </authorList>
    </citation>
    <scope>NUCLEOTIDE SEQUENCE [LARGE SCALE GENOMIC DNA]</scope>
    <source>
        <strain evidence="1 3">5H-1</strain>
    </source>
</reference>
<accession>A0A6N3T6B5</accession>
<gene>
    <name evidence="1" type="ORF">Abin_005_018</name>
    <name evidence="2" type="ORF">AIN02nite_27670</name>
</gene>
<evidence type="ECO:0000313" key="3">
    <source>
        <dbReference type="Proteomes" id="UP000032673"/>
    </source>
</evidence>
<dbReference type="Gene3D" id="1.20.5.2950">
    <property type="match status" value="1"/>
</dbReference>
<evidence type="ECO:0000313" key="2">
    <source>
        <dbReference type="EMBL" id="GEN04742.1"/>
    </source>
</evidence>
<sequence>MVTTEPFSPYVIRSEQFDALTDAAQIRKDTEKERAACLEKARKEAQSLILAARVAAEGIQHQARTQAQEEISRYLQACEKSIADLSFVIARRLVDDLPRDEKLARLVKTALADFPQQMGLVLKVPVSEAEPLKTALRKMEGACASVSVVESPYLARDEAVLQHEHGQVRLDVASQLRALWQGAVA</sequence>
<name>A0A6N3T6B5_9PROT</name>
<dbReference type="Proteomes" id="UP000032673">
    <property type="component" value="Unassembled WGS sequence"/>
</dbReference>
<dbReference type="EMBL" id="BJXQ01000026">
    <property type="protein sequence ID" value="GEN04742.1"/>
    <property type="molecule type" value="Genomic_DNA"/>
</dbReference>
<dbReference type="EMBL" id="BAMW01000005">
    <property type="protein sequence ID" value="GAN61995.1"/>
    <property type="molecule type" value="Genomic_DNA"/>
</dbReference>
<evidence type="ECO:0008006" key="5">
    <source>
        <dbReference type="Google" id="ProtNLM"/>
    </source>
</evidence>
<dbReference type="InterPro" id="IPR010586">
    <property type="entry name" value="T3SS_stator_protein"/>
</dbReference>
<dbReference type="AlphaFoldDB" id="A0A6N3T6B5"/>
<dbReference type="Pfam" id="PF06635">
    <property type="entry name" value="T3SS_SCTL"/>
    <property type="match status" value="1"/>
</dbReference>
<reference evidence="2 4" key="2">
    <citation type="submission" date="2019-07" db="EMBL/GenBank/DDBJ databases">
        <title>Whole genome shotgun sequence of Acetobacter indonesiensis NBRC 16471.</title>
        <authorList>
            <person name="Hosoyama A."/>
            <person name="Uohara A."/>
            <person name="Ohji S."/>
            <person name="Ichikawa N."/>
        </authorList>
    </citation>
    <scope>NUCLEOTIDE SEQUENCE [LARGE SCALE GENOMIC DNA]</scope>
    <source>
        <strain evidence="2 4">NBRC 16471</strain>
    </source>
</reference>
<evidence type="ECO:0000313" key="1">
    <source>
        <dbReference type="EMBL" id="GAN61995.1"/>
    </source>
</evidence>
<organism evidence="2 4">
    <name type="scientific">Acetobacter indonesiensis</name>
    <dbReference type="NCBI Taxonomy" id="104101"/>
    <lineage>
        <taxon>Bacteria</taxon>
        <taxon>Pseudomonadati</taxon>
        <taxon>Pseudomonadota</taxon>
        <taxon>Alphaproteobacteria</taxon>
        <taxon>Acetobacterales</taxon>
        <taxon>Acetobacteraceae</taxon>
        <taxon>Acetobacter</taxon>
    </lineage>
</organism>
<protein>
    <recommendedName>
        <fullName evidence="5">Type III secretion system protein</fullName>
    </recommendedName>
</protein>
<proteinExistence type="predicted"/>
<dbReference type="Proteomes" id="UP000321104">
    <property type="component" value="Unassembled WGS sequence"/>
</dbReference>
<keyword evidence="3" id="KW-1185">Reference proteome</keyword>
<evidence type="ECO:0000313" key="4">
    <source>
        <dbReference type="Proteomes" id="UP000321104"/>
    </source>
</evidence>
<comment type="caution">
    <text evidence="2">The sequence shown here is derived from an EMBL/GenBank/DDBJ whole genome shotgun (WGS) entry which is preliminary data.</text>
</comment>